<feature type="transmembrane region" description="Helical" evidence="1">
    <location>
        <begin position="7"/>
        <end position="25"/>
    </location>
</feature>
<name>A0A0E9XTF1_ANGAN</name>
<feature type="transmembrane region" description="Helical" evidence="1">
    <location>
        <begin position="31"/>
        <end position="48"/>
    </location>
</feature>
<dbReference type="AlphaFoldDB" id="A0A0E9XTF1"/>
<accession>A0A0E9XTF1</accession>
<keyword evidence="1" id="KW-1133">Transmembrane helix</keyword>
<reference evidence="2" key="2">
    <citation type="journal article" date="2015" name="Fish Shellfish Immunol.">
        <title>Early steps in the European eel (Anguilla anguilla)-Vibrio vulnificus interaction in the gills: Role of the RtxA13 toxin.</title>
        <authorList>
            <person name="Callol A."/>
            <person name="Pajuelo D."/>
            <person name="Ebbesson L."/>
            <person name="Teles M."/>
            <person name="MacKenzie S."/>
            <person name="Amaro C."/>
        </authorList>
    </citation>
    <scope>NUCLEOTIDE SEQUENCE</scope>
</reference>
<reference evidence="2" key="1">
    <citation type="submission" date="2014-11" db="EMBL/GenBank/DDBJ databases">
        <authorList>
            <person name="Amaro Gonzalez C."/>
        </authorList>
    </citation>
    <scope>NUCLEOTIDE SEQUENCE</scope>
</reference>
<evidence type="ECO:0000313" key="2">
    <source>
        <dbReference type="EMBL" id="JAI05141.1"/>
    </source>
</evidence>
<proteinExistence type="predicted"/>
<evidence type="ECO:0000256" key="1">
    <source>
        <dbReference type="SAM" id="Phobius"/>
    </source>
</evidence>
<organism evidence="2">
    <name type="scientific">Anguilla anguilla</name>
    <name type="common">European freshwater eel</name>
    <name type="synonym">Muraena anguilla</name>
    <dbReference type="NCBI Taxonomy" id="7936"/>
    <lineage>
        <taxon>Eukaryota</taxon>
        <taxon>Metazoa</taxon>
        <taxon>Chordata</taxon>
        <taxon>Craniata</taxon>
        <taxon>Vertebrata</taxon>
        <taxon>Euteleostomi</taxon>
        <taxon>Actinopterygii</taxon>
        <taxon>Neopterygii</taxon>
        <taxon>Teleostei</taxon>
        <taxon>Anguilliformes</taxon>
        <taxon>Anguillidae</taxon>
        <taxon>Anguilla</taxon>
    </lineage>
</organism>
<protein>
    <submittedName>
        <fullName evidence="2">Uncharacterized protein</fullName>
    </submittedName>
</protein>
<keyword evidence="1" id="KW-0472">Membrane</keyword>
<keyword evidence="1" id="KW-0812">Transmembrane</keyword>
<sequence length="51" mass="5994">MFVFQSLRMGPAVLVFIIQFLNSFLVDSHEIFHFFCLFKIIHLLFSVSRTG</sequence>
<dbReference type="EMBL" id="GBXM01003437">
    <property type="protein sequence ID" value="JAI05141.1"/>
    <property type="molecule type" value="Transcribed_RNA"/>
</dbReference>